<gene>
    <name evidence="2" type="ORF">C1880_09425</name>
</gene>
<dbReference type="RefSeq" id="WP_114621245.1">
    <property type="nucleotide sequence ID" value="NZ_JAXJEN010000145.1"/>
</dbReference>
<name>A0A369L826_9ACTN</name>
<dbReference type="Proteomes" id="UP000253792">
    <property type="component" value="Unassembled WGS sequence"/>
</dbReference>
<dbReference type="AlphaFoldDB" id="A0A369L826"/>
<protein>
    <submittedName>
        <fullName evidence="2">Uncharacterized protein</fullName>
    </submittedName>
</protein>
<accession>A0A369L826</accession>
<keyword evidence="3" id="KW-1185">Reference proteome</keyword>
<comment type="caution">
    <text evidence="2">The sequence shown here is derived from an EMBL/GenBank/DDBJ whole genome shotgun (WGS) entry which is preliminary data.</text>
</comment>
<sequence length="91" mass="10200">MFPMMDPEKMKPMEEDEAVKKMANIGAIMEGAGASFGEEDMRLFRDAFAGTSSIEEQMEAIISRYSSLGEDDEEEDDDDGEIRLSDLDFGF</sequence>
<proteinExistence type="predicted"/>
<reference evidence="2 3" key="1">
    <citation type="journal article" date="2018" name="Elife">
        <title>Discovery and characterization of a prevalent human gut bacterial enzyme sufficient for the inactivation of a family of plant toxins.</title>
        <authorList>
            <person name="Koppel N."/>
            <person name="Bisanz J.E."/>
            <person name="Pandelia M.E."/>
            <person name="Turnbaugh P.J."/>
            <person name="Balskus E.P."/>
        </authorList>
    </citation>
    <scope>NUCLEOTIDE SEQUENCE [LARGE SCALE GENOMIC DNA]</scope>
    <source>
        <strain evidence="3">anaerobia AP69FAA</strain>
    </source>
</reference>
<feature type="compositionally biased region" description="Basic and acidic residues" evidence="1">
    <location>
        <begin position="81"/>
        <end position="91"/>
    </location>
</feature>
<evidence type="ECO:0000313" key="3">
    <source>
        <dbReference type="Proteomes" id="UP000253792"/>
    </source>
</evidence>
<feature type="region of interest" description="Disordered" evidence="1">
    <location>
        <begin position="66"/>
        <end position="91"/>
    </location>
</feature>
<evidence type="ECO:0000313" key="2">
    <source>
        <dbReference type="EMBL" id="RDB54346.1"/>
    </source>
</evidence>
<feature type="compositionally biased region" description="Acidic residues" evidence="1">
    <location>
        <begin position="69"/>
        <end position="80"/>
    </location>
</feature>
<organism evidence="2 3">
    <name type="scientific">Senegalimassilia anaerobia</name>
    <dbReference type="NCBI Taxonomy" id="1473216"/>
    <lineage>
        <taxon>Bacteria</taxon>
        <taxon>Bacillati</taxon>
        <taxon>Actinomycetota</taxon>
        <taxon>Coriobacteriia</taxon>
        <taxon>Coriobacteriales</taxon>
        <taxon>Coriobacteriaceae</taxon>
        <taxon>Senegalimassilia</taxon>
    </lineage>
</organism>
<evidence type="ECO:0000256" key="1">
    <source>
        <dbReference type="SAM" id="MobiDB-lite"/>
    </source>
</evidence>
<dbReference type="EMBL" id="PPTP01000011">
    <property type="protein sequence ID" value="RDB54346.1"/>
    <property type="molecule type" value="Genomic_DNA"/>
</dbReference>